<evidence type="ECO:0000313" key="2">
    <source>
        <dbReference type="Proteomes" id="UP000499080"/>
    </source>
</evidence>
<evidence type="ECO:0000313" key="1">
    <source>
        <dbReference type="EMBL" id="GBN10169.1"/>
    </source>
</evidence>
<organism evidence="1 2">
    <name type="scientific">Araneus ventricosus</name>
    <name type="common">Orbweaver spider</name>
    <name type="synonym">Epeira ventricosa</name>
    <dbReference type="NCBI Taxonomy" id="182803"/>
    <lineage>
        <taxon>Eukaryota</taxon>
        <taxon>Metazoa</taxon>
        <taxon>Ecdysozoa</taxon>
        <taxon>Arthropoda</taxon>
        <taxon>Chelicerata</taxon>
        <taxon>Arachnida</taxon>
        <taxon>Araneae</taxon>
        <taxon>Araneomorphae</taxon>
        <taxon>Entelegynae</taxon>
        <taxon>Araneoidea</taxon>
        <taxon>Araneidae</taxon>
        <taxon>Araneus</taxon>
    </lineage>
</organism>
<gene>
    <name evidence="1" type="ORF">AVEN_253397_1</name>
</gene>
<dbReference type="AlphaFoldDB" id="A0A4Y2L6V7"/>
<sequence>MWAKGAKSDIKWPNVLLLVVHNNHYSSCPTQGCKAAGDAEIWERGASSWVSSPPLGPRQKILEVQPVSEGLVLPHKRDVNIMA</sequence>
<dbReference type="Proteomes" id="UP000499080">
    <property type="component" value="Unassembled WGS sequence"/>
</dbReference>
<dbReference type="EMBL" id="BGPR01005438">
    <property type="protein sequence ID" value="GBN10169.1"/>
    <property type="molecule type" value="Genomic_DNA"/>
</dbReference>
<proteinExistence type="predicted"/>
<accession>A0A4Y2L6V7</accession>
<name>A0A4Y2L6V7_ARAVE</name>
<reference evidence="1 2" key="1">
    <citation type="journal article" date="2019" name="Sci. Rep.">
        <title>Orb-weaving spider Araneus ventricosus genome elucidates the spidroin gene catalogue.</title>
        <authorList>
            <person name="Kono N."/>
            <person name="Nakamura H."/>
            <person name="Ohtoshi R."/>
            <person name="Moran D.A.P."/>
            <person name="Shinohara A."/>
            <person name="Yoshida Y."/>
            <person name="Fujiwara M."/>
            <person name="Mori M."/>
            <person name="Tomita M."/>
            <person name="Arakawa K."/>
        </authorList>
    </citation>
    <scope>NUCLEOTIDE SEQUENCE [LARGE SCALE GENOMIC DNA]</scope>
</reference>
<protein>
    <submittedName>
        <fullName evidence="1">Uncharacterized protein</fullName>
    </submittedName>
</protein>
<keyword evidence="2" id="KW-1185">Reference proteome</keyword>
<comment type="caution">
    <text evidence="1">The sequence shown here is derived from an EMBL/GenBank/DDBJ whole genome shotgun (WGS) entry which is preliminary data.</text>
</comment>